<evidence type="ECO:0000313" key="1">
    <source>
        <dbReference type="EMBL" id="AOZ10764.1"/>
    </source>
</evidence>
<name>A0A1D9IF82_9BURK</name>
<protein>
    <submittedName>
        <fullName evidence="1">N-acetyltransferase</fullName>
    </submittedName>
</protein>
<reference evidence="1 2" key="1">
    <citation type="submission" date="2016-10" db="EMBL/GenBank/DDBJ databases">
        <title>Complete genome sequences of three Cupriavidus strains isolated from various Malaysian environments.</title>
        <authorList>
            <person name="Abdullah A.A.-A."/>
            <person name="Shafie N.A.H."/>
            <person name="Lau N.S."/>
        </authorList>
    </citation>
    <scope>NUCLEOTIDE SEQUENCE [LARGE SCALE GENOMIC DNA]</scope>
    <source>
        <strain evidence="1 2">USMAA1020</strain>
    </source>
</reference>
<keyword evidence="2" id="KW-1185">Reference proteome</keyword>
<dbReference type="EMBL" id="CP017755">
    <property type="protein sequence ID" value="AOZ10764.1"/>
    <property type="molecule type" value="Genomic_DNA"/>
</dbReference>
<accession>A0A1D9IF82</accession>
<gene>
    <name evidence="1" type="ORF">BKK80_24530</name>
</gene>
<sequence>MQPPPRPLELRIDVSHGPAETERDIDAVHDRLCRPDGALHGMPSLACGVPGLRLRYREADGEYYVYVEDVARGRLAGYTVFNRLVEVDRRADRHLRAPHSKYALDYQRRGLASAIYRWALDGGLCLITGARQSAAAHALWMRLAAHYPLGYVELRDKALRYLGPAVTPAVLDDLHTRMILLGRGWTLDTLAGATGMR</sequence>
<evidence type="ECO:0000313" key="2">
    <source>
        <dbReference type="Proteomes" id="UP000177515"/>
    </source>
</evidence>
<dbReference type="RefSeq" id="WP_071022797.1">
    <property type="nucleotide sequence ID" value="NZ_CP017755.1"/>
</dbReference>
<organism evidence="1 2">
    <name type="scientific">Cupriavidus malaysiensis</name>
    <dbReference type="NCBI Taxonomy" id="367825"/>
    <lineage>
        <taxon>Bacteria</taxon>
        <taxon>Pseudomonadati</taxon>
        <taxon>Pseudomonadota</taxon>
        <taxon>Betaproteobacteria</taxon>
        <taxon>Burkholderiales</taxon>
        <taxon>Burkholderiaceae</taxon>
        <taxon>Cupriavidus</taxon>
    </lineage>
</organism>
<proteinExistence type="predicted"/>
<dbReference type="Proteomes" id="UP000177515">
    <property type="component" value="Chromosome 2"/>
</dbReference>